<dbReference type="SMART" id="SM00298">
    <property type="entry name" value="CHROMO"/>
    <property type="match status" value="1"/>
</dbReference>
<dbReference type="PROSITE" id="PS50013">
    <property type="entry name" value="CHROMO_2"/>
    <property type="match status" value="1"/>
</dbReference>
<dbReference type="InterPro" id="IPR012337">
    <property type="entry name" value="RNaseH-like_sf"/>
</dbReference>
<dbReference type="Pfam" id="PF00665">
    <property type="entry name" value="rve"/>
    <property type="match status" value="1"/>
</dbReference>
<dbReference type="InterPro" id="IPR000953">
    <property type="entry name" value="Chromo/chromo_shadow_dom"/>
</dbReference>
<organism evidence="4 5">
    <name type="scientific">Leucocoprinus birnbaumii</name>
    <dbReference type="NCBI Taxonomy" id="56174"/>
    <lineage>
        <taxon>Eukaryota</taxon>
        <taxon>Fungi</taxon>
        <taxon>Dikarya</taxon>
        <taxon>Basidiomycota</taxon>
        <taxon>Agaricomycotina</taxon>
        <taxon>Agaricomycetes</taxon>
        <taxon>Agaricomycetidae</taxon>
        <taxon>Agaricales</taxon>
        <taxon>Agaricineae</taxon>
        <taxon>Agaricaceae</taxon>
        <taxon>Leucocoprinus</taxon>
    </lineage>
</organism>
<reference evidence="4" key="1">
    <citation type="submission" date="2022-07" db="EMBL/GenBank/DDBJ databases">
        <title>Genome Sequence of Leucocoprinus birnbaumii.</title>
        <authorList>
            <person name="Buettner E."/>
        </authorList>
    </citation>
    <scope>NUCLEOTIDE SEQUENCE</scope>
    <source>
        <strain evidence="4">VT141</strain>
    </source>
</reference>
<name>A0AAD5VDM3_9AGAR</name>
<dbReference type="EMBL" id="JANIEX010002164">
    <property type="protein sequence ID" value="KAJ3551705.1"/>
    <property type="molecule type" value="Genomic_DNA"/>
</dbReference>
<dbReference type="GO" id="GO:0006338">
    <property type="term" value="P:chromatin remodeling"/>
    <property type="evidence" value="ECO:0007669"/>
    <property type="project" value="UniProtKB-ARBA"/>
</dbReference>
<evidence type="ECO:0000256" key="1">
    <source>
        <dbReference type="ARBA" id="ARBA00022884"/>
    </source>
</evidence>
<dbReference type="InterPro" id="IPR023780">
    <property type="entry name" value="Chromo_domain"/>
</dbReference>
<dbReference type="Pfam" id="PF00385">
    <property type="entry name" value="Chromo"/>
    <property type="match status" value="1"/>
</dbReference>
<keyword evidence="5" id="KW-1185">Reference proteome</keyword>
<dbReference type="InterPro" id="IPR016197">
    <property type="entry name" value="Chromo-like_dom_sf"/>
</dbReference>
<dbReference type="GO" id="GO:0003723">
    <property type="term" value="F:RNA binding"/>
    <property type="evidence" value="ECO:0007669"/>
    <property type="project" value="UniProtKB-KW"/>
</dbReference>
<dbReference type="GO" id="GO:0005634">
    <property type="term" value="C:nucleus"/>
    <property type="evidence" value="ECO:0007669"/>
    <property type="project" value="UniProtKB-ARBA"/>
</dbReference>
<feature type="domain" description="Chromo" evidence="2">
    <location>
        <begin position="305"/>
        <end position="365"/>
    </location>
</feature>
<dbReference type="Gene3D" id="3.30.420.10">
    <property type="entry name" value="Ribonuclease H-like superfamily/Ribonuclease H"/>
    <property type="match status" value="1"/>
</dbReference>
<dbReference type="PANTHER" id="PTHR37984:SF15">
    <property type="entry name" value="INTEGRASE CATALYTIC DOMAIN-CONTAINING PROTEIN"/>
    <property type="match status" value="1"/>
</dbReference>
<keyword evidence="1" id="KW-0694">RNA-binding</keyword>
<dbReference type="CDD" id="cd00024">
    <property type="entry name" value="CD_CSD"/>
    <property type="match status" value="1"/>
</dbReference>
<dbReference type="Proteomes" id="UP001213000">
    <property type="component" value="Unassembled WGS sequence"/>
</dbReference>
<protein>
    <submittedName>
        <fullName evidence="4">Uncharacterized protein</fullName>
    </submittedName>
</protein>
<dbReference type="Pfam" id="PF24626">
    <property type="entry name" value="SH3_Tf2-1"/>
    <property type="match status" value="1"/>
</dbReference>
<dbReference type="AlphaFoldDB" id="A0AAD5VDM3"/>
<gene>
    <name evidence="4" type="ORF">NP233_g13027</name>
</gene>
<dbReference type="SUPFAM" id="SSF54160">
    <property type="entry name" value="Chromo domain-like"/>
    <property type="match status" value="1"/>
</dbReference>
<feature type="domain" description="Integrase catalytic" evidence="3">
    <location>
        <begin position="7"/>
        <end position="166"/>
    </location>
</feature>
<dbReference type="InterPro" id="IPR050951">
    <property type="entry name" value="Retrovirus_Pol_polyprotein"/>
</dbReference>
<dbReference type="InterPro" id="IPR036397">
    <property type="entry name" value="RNaseH_sf"/>
</dbReference>
<dbReference type="InterPro" id="IPR001584">
    <property type="entry name" value="Integrase_cat-core"/>
</dbReference>
<sequence length="371" mass="43509">MLFPNEIPTRPFETISVDLITDLPDSLGYDAILMVVDRFSKRLYAIPCHKSLDSLGAARLFRDHVWRHEGFPSRVISDRGAQFASAFTKELHRSLGTKANISSSHHPQTDGQTERMNQEIEQYFRVFVNYHMDDWAEWLPIAEFSYNNKASTATKRSPFFITKGFEVNSSLGPTRGGERAESADEFVERMRKVREDTAAALRQAADDMQRFYNEKRRADEFVVGDKVWLEGEHIVTGRPKKKLDWRRFGPFTIIQKISPVAYKLRLPPSWRMHPVFHISRLRRFHADSFERPNPRVTLNVRGENWEPERVLDSRVVRGRTEFLVKWKDQSSERDTWETEARVRSEAPHLIMEYRRRCRVRPEVEARSEDSP</sequence>
<evidence type="ECO:0000313" key="4">
    <source>
        <dbReference type="EMBL" id="KAJ3551705.1"/>
    </source>
</evidence>
<dbReference type="SUPFAM" id="SSF53098">
    <property type="entry name" value="Ribonuclease H-like"/>
    <property type="match status" value="1"/>
</dbReference>
<dbReference type="Gene3D" id="2.40.50.40">
    <property type="match status" value="1"/>
</dbReference>
<comment type="caution">
    <text evidence="4">The sequence shown here is derived from an EMBL/GenBank/DDBJ whole genome shotgun (WGS) entry which is preliminary data.</text>
</comment>
<dbReference type="PANTHER" id="PTHR37984">
    <property type="entry name" value="PROTEIN CBG26694"/>
    <property type="match status" value="1"/>
</dbReference>
<proteinExistence type="predicted"/>
<dbReference type="GO" id="GO:0015074">
    <property type="term" value="P:DNA integration"/>
    <property type="evidence" value="ECO:0007669"/>
    <property type="project" value="InterPro"/>
</dbReference>
<accession>A0AAD5VDM3</accession>
<evidence type="ECO:0000259" key="3">
    <source>
        <dbReference type="PROSITE" id="PS50994"/>
    </source>
</evidence>
<evidence type="ECO:0000313" key="5">
    <source>
        <dbReference type="Proteomes" id="UP001213000"/>
    </source>
</evidence>
<dbReference type="InterPro" id="IPR056924">
    <property type="entry name" value="SH3_Tf2-1"/>
</dbReference>
<evidence type="ECO:0000259" key="2">
    <source>
        <dbReference type="PROSITE" id="PS50013"/>
    </source>
</evidence>
<dbReference type="PROSITE" id="PS50994">
    <property type="entry name" value="INTEGRASE"/>
    <property type="match status" value="1"/>
</dbReference>